<reference evidence="13" key="1">
    <citation type="submission" date="2013-03" db="EMBL/GenBank/DDBJ databases">
        <authorList>
            <person name="Jeffery W."/>
            <person name="Warren W."/>
            <person name="Wilson R.K."/>
        </authorList>
    </citation>
    <scope>NUCLEOTIDE SEQUENCE</scope>
    <source>
        <strain evidence="13">female</strain>
    </source>
</reference>
<evidence type="ECO:0000313" key="13">
    <source>
        <dbReference type="Proteomes" id="UP000018467"/>
    </source>
</evidence>
<dbReference type="PROSITE" id="PS50848">
    <property type="entry name" value="START"/>
    <property type="match status" value="1"/>
</dbReference>
<dbReference type="GO" id="GO:0032367">
    <property type="term" value="P:intracellular cholesterol transport"/>
    <property type="evidence" value="ECO:0007669"/>
    <property type="project" value="TreeGrafter"/>
</dbReference>
<dbReference type="STRING" id="7994.ENSAMXP00000037523"/>
<reference evidence="12" key="4">
    <citation type="submission" date="2025-09" db="UniProtKB">
        <authorList>
            <consortium name="Ensembl"/>
        </authorList>
    </citation>
    <scope>IDENTIFICATION</scope>
</reference>
<organism evidence="12 13">
    <name type="scientific">Astyanax mexicanus</name>
    <name type="common">Blind cave fish</name>
    <name type="synonym">Astyanax fasciatus mexicanus</name>
    <dbReference type="NCBI Taxonomy" id="7994"/>
    <lineage>
        <taxon>Eukaryota</taxon>
        <taxon>Metazoa</taxon>
        <taxon>Chordata</taxon>
        <taxon>Craniata</taxon>
        <taxon>Vertebrata</taxon>
        <taxon>Euteleostomi</taxon>
        <taxon>Actinopterygii</taxon>
        <taxon>Neopterygii</taxon>
        <taxon>Teleostei</taxon>
        <taxon>Ostariophysi</taxon>
        <taxon>Characiformes</taxon>
        <taxon>Characoidei</taxon>
        <taxon>Acestrorhamphidae</taxon>
        <taxon>Acestrorhamphinae</taxon>
        <taxon>Astyanax</taxon>
    </lineage>
</organism>
<comment type="catalytic activity">
    <reaction evidence="10">
        <text>cholesterol(in) = cholesterol(out)</text>
        <dbReference type="Rhea" id="RHEA:39747"/>
        <dbReference type="ChEBI" id="CHEBI:16113"/>
    </reaction>
</comment>
<dbReference type="AlphaFoldDB" id="A0A3B1J5K7"/>
<dbReference type="GO" id="GO:0015485">
    <property type="term" value="F:cholesterol binding"/>
    <property type="evidence" value="ECO:0007669"/>
    <property type="project" value="InterPro"/>
</dbReference>
<dbReference type="PRINTS" id="PR00978">
    <property type="entry name" value="STARPROTEIN"/>
</dbReference>
<evidence type="ECO:0000259" key="11">
    <source>
        <dbReference type="PROSITE" id="PS50848"/>
    </source>
</evidence>
<evidence type="ECO:0000256" key="5">
    <source>
        <dbReference type="ARBA" id="ARBA00023055"/>
    </source>
</evidence>
<evidence type="ECO:0000256" key="3">
    <source>
        <dbReference type="ARBA" id="ARBA00011279"/>
    </source>
</evidence>
<comment type="pathway">
    <text evidence="2">Steroid metabolism; cholesterol metabolism.</text>
</comment>
<dbReference type="GO" id="GO:0005739">
    <property type="term" value="C:mitochondrion"/>
    <property type="evidence" value="ECO:0007669"/>
    <property type="project" value="UniProtKB-SubCell"/>
</dbReference>
<evidence type="ECO:0000256" key="4">
    <source>
        <dbReference type="ARBA" id="ARBA00022448"/>
    </source>
</evidence>
<dbReference type="GO" id="GO:0008203">
    <property type="term" value="P:cholesterol metabolic process"/>
    <property type="evidence" value="ECO:0007669"/>
    <property type="project" value="UniProtKB-UniPathway"/>
</dbReference>
<evidence type="ECO:0000256" key="1">
    <source>
        <dbReference type="ARBA" id="ARBA00004173"/>
    </source>
</evidence>
<dbReference type="Gene3D" id="3.30.530.20">
    <property type="match status" value="1"/>
</dbReference>
<keyword evidence="13" id="KW-1185">Reference proteome</keyword>
<evidence type="ECO:0000256" key="9">
    <source>
        <dbReference type="ARBA" id="ARBA00032620"/>
    </source>
</evidence>
<dbReference type="Ensembl" id="ENSAMXT00000044170.1">
    <property type="protein sequence ID" value="ENSAMXP00000037523.1"/>
    <property type="gene ID" value="ENSAMXG00000031033.1"/>
</dbReference>
<dbReference type="PANTHER" id="PTHR46489:SF2">
    <property type="entry name" value="START DOMAIN-CONTAINING PROTEIN 1"/>
    <property type="match status" value="1"/>
</dbReference>
<dbReference type="Pfam" id="PF01852">
    <property type="entry name" value="START"/>
    <property type="match status" value="1"/>
</dbReference>
<reference evidence="12" key="3">
    <citation type="submission" date="2025-08" db="UniProtKB">
        <authorList>
            <consortium name="Ensembl"/>
        </authorList>
    </citation>
    <scope>IDENTIFICATION</scope>
</reference>
<dbReference type="InParanoid" id="A0A3B1J5K7"/>
<dbReference type="InterPro" id="IPR000799">
    <property type="entry name" value="StAR-like"/>
</dbReference>
<dbReference type="InterPro" id="IPR002913">
    <property type="entry name" value="START_lipid-bd_dom"/>
</dbReference>
<dbReference type="SUPFAM" id="SSF55961">
    <property type="entry name" value="Bet v1-like"/>
    <property type="match status" value="1"/>
</dbReference>
<dbReference type="Bgee" id="ENSAMXG00000031033">
    <property type="expression patterns" value="Expressed in testis and 1 other cell type or tissue"/>
</dbReference>
<keyword evidence="8" id="KW-0755">Steroidogenesis</keyword>
<dbReference type="GO" id="GO:0050810">
    <property type="term" value="P:regulation of steroid biosynthetic process"/>
    <property type="evidence" value="ECO:0007669"/>
    <property type="project" value="TreeGrafter"/>
</dbReference>
<dbReference type="GO" id="GO:0120020">
    <property type="term" value="F:cholesterol transfer activity"/>
    <property type="evidence" value="ECO:0007669"/>
    <property type="project" value="InterPro"/>
</dbReference>
<dbReference type="InterPro" id="IPR029866">
    <property type="entry name" value="StAR"/>
</dbReference>
<dbReference type="UniPathway" id="UPA00296"/>
<protein>
    <recommendedName>
        <fullName evidence="9">START domain-containing protein 1</fullName>
    </recommendedName>
</protein>
<name>A0A3B1J5K7_ASTMX</name>
<dbReference type="InterPro" id="IPR023393">
    <property type="entry name" value="START-like_dom_sf"/>
</dbReference>
<accession>A0A3B1J5K7</accession>
<feature type="domain" description="START" evidence="11">
    <location>
        <begin position="98"/>
        <end position="279"/>
    </location>
</feature>
<evidence type="ECO:0000256" key="10">
    <source>
        <dbReference type="ARBA" id="ARBA00034049"/>
    </source>
</evidence>
<comment type="subunit">
    <text evidence="3">May interact with TSPO.</text>
</comment>
<dbReference type="GO" id="GO:0006694">
    <property type="term" value="P:steroid biosynthetic process"/>
    <property type="evidence" value="ECO:0007669"/>
    <property type="project" value="UniProtKB-KW"/>
</dbReference>
<dbReference type="Proteomes" id="UP000018467">
    <property type="component" value="Unassembled WGS sequence"/>
</dbReference>
<evidence type="ECO:0000256" key="2">
    <source>
        <dbReference type="ARBA" id="ARBA00004731"/>
    </source>
</evidence>
<evidence type="ECO:0000256" key="8">
    <source>
        <dbReference type="ARBA" id="ARBA00023250"/>
    </source>
</evidence>
<keyword evidence="4" id="KW-0813">Transport</keyword>
<keyword evidence="5" id="KW-0445">Lipid transport</keyword>
<evidence type="ECO:0000256" key="7">
    <source>
        <dbReference type="ARBA" id="ARBA00023128"/>
    </source>
</evidence>
<dbReference type="SMART" id="SM00234">
    <property type="entry name" value="START"/>
    <property type="match status" value="1"/>
</dbReference>
<comment type="subcellular location">
    <subcellularLocation>
        <location evidence="1">Mitochondrion</location>
    </subcellularLocation>
</comment>
<evidence type="ECO:0000256" key="6">
    <source>
        <dbReference type="ARBA" id="ARBA00023121"/>
    </source>
</evidence>
<proteinExistence type="predicted"/>
<sequence length="296" mass="33174">MLPAVAKLCCGISYPHLRSMTGLQRVAVAALGQEIAHRHQTGQIPIPAWASCVRWSWGNNSEEVERGKGQRDRVNKTDLSYQHQGQQALQTALEIVQDAEGWRMEMSEESGDTIYSKVLHGNRKVFRLEAELEASPEELYDILFVKVEEMHQWNPSIRHIKILKHVGQETKITHEVSAETVGNLIGQRDFLSVRHSLKMQNCIYLGGAATHLESFPPHPEFVRAEDGPTCIIIRPSPNGTGKSRFTWLLNMDVKGWIPKSLVNQALPRAQVDFTAHLRRRLAAGGKKPAAAADTRP</sequence>
<keyword evidence="7" id="KW-0496">Mitochondrion</keyword>
<keyword evidence="6" id="KW-0446">Lipid-binding</keyword>
<dbReference type="GeneTree" id="ENSGT00940000165645"/>
<evidence type="ECO:0000313" key="12">
    <source>
        <dbReference type="Ensembl" id="ENSAMXP00000037523.1"/>
    </source>
</evidence>
<dbReference type="PANTHER" id="PTHR46489">
    <property type="entry name" value="STEROIDOGENIC ACUTE REGULATORY PROTEIN, MITOCHONDRIAL"/>
    <property type="match status" value="1"/>
</dbReference>
<reference evidence="13" key="2">
    <citation type="journal article" date="2014" name="Nat. Commun.">
        <title>The cavefish genome reveals candidate genes for eye loss.</title>
        <authorList>
            <person name="McGaugh S.E."/>
            <person name="Gross J.B."/>
            <person name="Aken B."/>
            <person name="Blin M."/>
            <person name="Borowsky R."/>
            <person name="Chalopin D."/>
            <person name="Hinaux H."/>
            <person name="Jeffery W.R."/>
            <person name="Keene A."/>
            <person name="Ma L."/>
            <person name="Minx P."/>
            <person name="Murphy D."/>
            <person name="O'Quin K.E."/>
            <person name="Retaux S."/>
            <person name="Rohner N."/>
            <person name="Searle S.M."/>
            <person name="Stahl B.A."/>
            <person name="Tabin C."/>
            <person name="Volff J.N."/>
            <person name="Yoshizawa M."/>
            <person name="Warren W.C."/>
        </authorList>
    </citation>
    <scope>NUCLEOTIDE SEQUENCE [LARGE SCALE GENOMIC DNA]</scope>
    <source>
        <strain evidence="13">female</strain>
    </source>
</reference>